<evidence type="ECO:0000313" key="9">
    <source>
        <dbReference type="EMBL" id="CAB0014993.1"/>
    </source>
</evidence>
<gene>
    <name evidence="9" type="ORF">NTEN_LOCUS19391</name>
</gene>
<dbReference type="EMBL" id="CADCXU010028260">
    <property type="protein sequence ID" value="CAB0014993.1"/>
    <property type="molecule type" value="Genomic_DNA"/>
</dbReference>
<evidence type="ECO:0000256" key="3">
    <source>
        <dbReference type="ARBA" id="ARBA00022475"/>
    </source>
</evidence>
<comment type="subcellular location">
    <subcellularLocation>
        <location evidence="1">Cell membrane</location>
    </subcellularLocation>
</comment>
<keyword evidence="5 8" id="KW-1133">Transmembrane helix</keyword>
<evidence type="ECO:0000256" key="2">
    <source>
        <dbReference type="ARBA" id="ARBA00010532"/>
    </source>
</evidence>
<keyword evidence="10" id="KW-1185">Reference proteome</keyword>
<dbReference type="Pfam" id="PF01130">
    <property type="entry name" value="CD36"/>
    <property type="match status" value="1"/>
</dbReference>
<name>A0A6H5HAP3_9HEMI</name>
<protein>
    <submittedName>
        <fullName evidence="9">Uncharacterized protein</fullName>
    </submittedName>
</protein>
<evidence type="ECO:0000256" key="5">
    <source>
        <dbReference type="ARBA" id="ARBA00022989"/>
    </source>
</evidence>
<proteinExistence type="inferred from homology"/>
<evidence type="ECO:0000256" key="8">
    <source>
        <dbReference type="SAM" id="Phobius"/>
    </source>
</evidence>
<keyword evidence="4 8" id="KW-0812">Transmembrane</keyword>
<reference evidence="9 10" key="1">
    <citation type="submission" date="2020-02" db="EMBL/GenBank/DDBJ databases">
        <authorList>
            <person name="Ferguson B K."/>
        </authorList>
    </citation>
    <scope>NUCLEOTIDE SEQUENCE [LARGE SCALE GENOMIC DNA]</scope>
</reference>
<sequence length="117" mass="13074">MPITSSFPHLMYASDAVTRKLEGLDPSEEKHGSAAVIEPKQQGLPNHIYYLMYFVVKIVKPLQLYFSLALITIGTAIYLATFRKLWSSHFGSPTKTAYTPVLRFKMSDLKSSSASNS</sequence>
<dbReference type="OrthoDB" id="195015at2759"/>
<evidence type="ECO:0000256" key="4">
    <source>
        <dbReference type="ARBA" id="ARBA00022692"/>
    </source>
</evidence>
<keyword evidence="6 8" id="KW-0472">Membrane</keyword>
<keyword evidence="3" id="KW-1003">Cell membrane</keyword>
<dbReference type="GO" id="GO:0005886">
    <property type="term" value="C:plasma membrane"/>
    <property type="evidence" value="ECO:0007669"/>
    <property type="project" value="UniProtKB-SubCell"/>
</dbReference>
<evidence type="ECO:0000313" key="10">
    <source>
        <dbReference type="Proteomes" id="UP000479000"/>
    </source>
</evidence>
<feature type="transmembrane region" description="Helical" evidence="8">
    <location>
        <begin position="62"/>
        <end position="80"/>
    </location>
</feature>
<organism evidence="9 10">
    <name type="scientific">Nesidiocoris tenuis</name>
    <dbReference type="NCBI Taxonomy" id="355587"/>
    <lineage>
        <taxon>Eukaryota</taxon>
        <taxon>Metazoa</taxon>
        <taxon>Ecdysozoa</taxon>
        <taxon>Arthropoda</taxon>
        <taxon>Hexapoda</taxon>
        <taxon>Insecta</taxon>
        <taxon>Pterygota</taxon>
        <taxon>Neoptera</taxon>
        <taxon>Paraneoptera</taxon>
        <taxon>Hemiptera</taxon>
        <taxon>Heteroptera</taxon>
        <taxon>Panheteroptera</taxon>
        <taxon>Cimicomorpha</taxon>
        <taxon>Miridae</taxon>
        <taxon>Dicyphina</taxon>
        <taxon>Nesidiocoris</taxon>
    </lineage>
</organism>
<accession>A0A6H5HAP3</accession>
<evidence type="ECO:0000256" key="1">
    <source>
        <dbReference type="ARBA" id="ARBA00004236"/>
    </source>
</evidence>
<dbReference type="InterPro" id="IPR002159">
    <property type="entry name" value="CD36_fam"/>
</dbReference>
<evidence type="ECO:0000256" key="7">
    <source>
        <dbReference type="ARBA" id="ARBA00023180"/>
    </source>
</evidence>
<comment type="similarity">
    <text evidence="2">Belongs to the CD36 family.</text>
</comment>
<evidence type="ECO:0000256" key="6">
    <source>
        <dbReference type="ARBA" id="ARBA00023136"/>
    </source>
</evidence>
<dbReference type="Proteomes" id="UP000479000">
    <property type="component" value="Unassembled WGS sequence"/>
</dbReference>
<keyword evidence="7" id="KW-0325">Glycoprotein</keyword>
<dbReference type="AlphaFoldDB" id="A0A6H5HAP3"/>